<evidence type="ECO:0000256" key="4">
    <source>
        <dbReference type="ARBA" id="ARBA00022679"/>
    </source>
</evidence>
<feature type="binding site" evidence="6">
    <location>
        <position position="77"/>
    </location>
    <ligand>
        <name>S-adenosyl-L-methionine</name>
        <dbReference type="ChEBI" id="CHEBI:59789"/>
    </ligand>
</feature>
<dbReference type="Proteomes" id="UP000176420">
    <property type="component" value="Unassembled WGS sequence"/>
</dbReference>
<comment type="caution">
    <text evidence="7">The sequence shown here is derived from an EMBL/GenBank/DDBJ whole genome shotgun (WGS) entry which is preliminary data.</text>
</comment>
<name>A0A1G2BG44_9BACT</name>
<comment type="similarity">
    <text evidence="1 6">Belongs to the methyltransferase superfamily. RsmH family.</text>
</comment>
<dbReference type="EMBL" id="MHKI01000004">
    <property type="protein sequence ID" value="OGY88102.1"/>
    <property type="molecule type" value="Genomic_DNA"/>
</dbReference>
<accession>A0A1G2BG44</accession>
<evidence type="ECO:0000256" key="6">
    <source>
        <dbReference type="HAMAP-Rule" id="MF_01007"/>
    </source>
</evidence>
<evidence type="ECO:0000256" key="2">
    <source>
        <dbReference type="ARBA" id="ARBA00022552"/>
    </source>
</evidence>
<feature type="binding site" evidence="6">
    <location>
        <position position="106"/>
    </location>
    <ligand>
        <name>S-adenosyl-L-methionine</name>
        <dbReference type="ChEBI" id="CHEBI:59789"/>
    </ligand>
</feature>
<keyword evidence="5 6" id="KW-0949">S-adenosyl-L-methionine</keyword>
<protein>
    <recommendedName>
        <fullName evidence="6">Ribosomal RNA small subunit methyltransferase H</fullName>
        <ecNumber evidence="6">2.1.1.199</ecNumber>
    </recommendedName>
    <alternativeName>
        <fullName evidence="6">16S rRNA m(4)C1402 methyltransferase</fullName>
    </alternativeName>
    <alternativeName>
        <fullName evidence="6">rRNA (cytosine-N(4)-)-methyltransferase RsmH</fullName>
    </alternativeName>
</protein>
<dbReference type="Gene3D" id="1.10.150.170">
    <property type="entry name" value="Putative methyltransferase TM0872, insert domain"/>
    <property type="match status" value="1"/>
</dbReference>
<feature type="binding site" evidence="6">
    <location>
        <position position="99"/>
    </location>
    <ligand>
        <name>S-adenosyl-L-methionine</name>
        <dbReference type="ChEBI" id="CHEBI:59789"/>
    </ligand>
</feature>
<comment type="function">
    <text evidence="6">Specifically methylates the N4 position of cytidine in position 1402 (C1402) of 16S rRNA.</text>
</comment>
<dbReference type="NCBIfam" id="TIGR00006">
    <property type="entry name" value="16S rRNA (cytosine(1402)-N(4))-methyltransferase RsmH"/>
    <property type="match status" value="1"/>
</dbReference>
<dbReference type="SUPFAM" id="SSF53335">
    <property type="entry name" value="S-adenosyl-L-methionine-dependent methyltransferases"/>
    <property type="match status" value="1"/>
</dbReference>
<keyword evidence="6" id="KW-0963">Cytoplasm</keyword>
<feature type="binding site" evidence="6">
    <location>
        <begin position="30"/>
        <end position="32"/>
    </location>
    <ligand>
        <name>S-adenosyl-L-methionine</name>
        <dbReference type="ChEBI" id="CHEBI:59789"/>
    </ligand>
</feature>
<evidence type="ECO:0000256" key="1">
    <source>
        <dbReference type="ARBA" id="ARBA00010396"/>
    </source>
</evidence>
<evidence type="ECO:0000313" key="7">
    <source>
        <dbReference type="EMBL" id="OGY88102.1"/>
    </source>
</evidence>
<feature type="binding site" evidence="6">
    <location>
        <position position="50"/>
    </location>
    <ligand>
        <name>S-adenosyl-L-methionine</name>
        <dbReference type="ChEBI" id="CHEBI:59789"/>
    </ligand>
</feature>
<dbReference type="AlphaFoldDB" id="A0A1G2BG44"/>
<dbReference type="SUPFAM" id="SSF81799">
    <property type="entry name" value="Putative methyltransferase TM0872, insert domain"/>
    <property type="match status" value="1"/>
</dbReference>
<gene>
    <name evidence="6" type="primary">rsmH</name>
    <name evidence="7" type="ORF">A2319_01580</name>
</gene>
<dbReference type="PIRSF" id="PIRSF004486">
    <property type="entry name" value="MraW"/>
    <property type="match status" value="1"/>
</dbReference>
<comment type="subcellular location">
    <subcellularLocation>
        <location evidence="6">Cytoplasm</location>
    </subcellularLocation>
</comment>
<keyword evidence="3 6" id="KW-0489">Methyltransferase</keyword>
<dbReference type="Gene3D" id="3.40.50.150">
    <property type="entry name" value="Vaccinia Virus protein VP39"/>
    <property type="match status" value="1"/>
</dbReference>
<proteinExistence type="inferred from homology"/>
<evidence type="ECO:0000256" key="3">
    <source>
        <dbReference type="ARBA" id="ARBA00022603"/>
    </source>
</evidence>
<dbReference type="GO" id="GO:0005737">
    <property type="term" value="C:cytoplasm"/>
    <property type="evidence" value="ECO:0007669"/>
    <property type="project" value="UniProtKB-SubCell"/>
</dbReference>
<comment type="catalytic activity">
    <reaction evidence="6">
        <text>cytidine(1402) in 16S rRNA + S-adenosyl-L-methionine = N(4)-methylcytidine(1402) in 16S rRNA + S-adenosyl-L-homocysteine + H(+)</text>
        <dbReference type="Rhea" id="RHEA:42928"/>
        <dbReference type="Rhea" id="RHEA-COMP:10286"/>
        <dbReference type="Rhea" id="RHEA-COMP:10287"/>
        <dbReference type="ChEBI" id="CHEBI:15378"/>
        <dbReference type="ChEBI" id="CHEBI:57856"/>
        <dbReference type="ChEBI" id="CHEBI:59789"/>
        <dbReference type="ChEBI" id="CHEBI:74506"/>
        <dbReference type="ChEBI" id="CHEBI:82748"/>
        <dbReference type="EC" id="2.1.1.199"/>
    </reaction>
</comment>
<dbReference type="InterPro" id="IPR029063">
    <property type="entry name" value="SAM-dependent_MTases_sf"/>
</dbReference>
<dbReference type="Pfam" id="PF01795">
    <property type="entry name" value="Methyltransf_5"/>
    <property type="match status" value="1"/>
</dbReference>
<dbReference type="PANTHER" id="PTHR11265">
    <property type="entry name" value="S-ADENOSYL-METHYLTRANSFERASE MRAW"/>
    <property type="match status" value="1"/>
</dbReference>
<dbReference type="HAMAP" id="MF_01007">
    <property type="entry name" value="16SrRNA_methyltr_H"/>
    <property type="match status" value="1"/>
</dbReference>
<evidence type="ECO:0000313" key="8">
    <source>
        <dbReference type="Proteomes" id="UP000176420"/>
    </source>
</evidence>
<keyword evidence="2 6" id="KW-0698">rRNA processing</keyword>
<dbReference type="GO" id="GO:0070475">
    <property type="term" value="P:rRNA base methylation"/>
    <property type="evidence" value="ECO:0007669"/>
    <property type="project" value="UniProtKB-UniRule"/>
</dbReference>
<evidence type="ECO:0000256" key="5">
    <source>
        <dbReference type="ARBA" id="ARBA00022691"/>
    </source>
</evidence>
<keyword evidence="4 6" id="KW-0808">Transferase</keyword>
<sequence>MHIPVLLQEVINNLNLKPNDNCLDATVGAGGHAHAMLSCTSPAGKLWGFDRDRTALMLATQELKSFQDRFIAIHDSFANLDLYQEQITKEGPLQAIVADLGVSSMQLDISERGFSFRLSSPLDMRFDQNRGETAADVLNSRSAKDLQTIFSDYGEVRFARTLAQAVVNERKARPFHNSDQLVALVEKVSPFKSFKLRRRIHPATTVFQALRLEVNHELDHLKIFLPKAISLLSAHGRLAIISFHSLEDRLVKNIFKTASLDCICPPEIPQCRCNHRATVKIITKKPIVPTNLEIQNNPRARSAKLRLIEKI</sequence>
<dbReference type="EC" id="2.1.1.199" evidence="6"/>
<dbReference type="InterPro" id="IPR002903">
    <property type="entry name" value="RsmH"/>
</dbReference>
<dbReference type="PANTHER" id="PTHR11265:SF0">
    <property type="entry name" value="12S RRNA N4-METHYLCYTIDINE METHYLTRANSFERASE"/>
    <property type="match status" value="1"/>
</dbReference>
<dbReference type="InterPro" id="IPR023397">
    <property type="entry name" value="SAM-dep_MeTrfase_MraW_recog"/>
</dbReference>
<organism evidence="7 8">
    <name type="scientific">Candidatus Kerfeldbacteria bacterium RIFOXYB2_FULL_38_14</name>
    <dbReference type="NCBI Taxonomy" id="1798547"/>
    <lineage>
        <taxon>Bacteria</taxon>
        <taxon>Candidatus Kerfeldiibacteriota</taxon>
    </lineage>
</organism>
<dbReference type="GO" id="GO:0071424">
    <property type="term" value="F:rRNA (cytosine-N4-)-methyltransferase activity"/>
    <property type="evidence" value="ECO:0007669"/>
    <property type="project" value="UniProtKB-UniRule"/>
</dbReference>
<reference evidence="7 8" key="1">
    <citation type="journal article" date="2016" name="Nat. Commun.">
        <title>Thousands of microbial genomes shed light on interconnected biogeochemical processes in an aquifer system.</title>
        <authorList>
            <person name="Anantharaman K."/>
            <person name="Brown C.T."/>
            <person name="Hug L.A."/>
            <person name="Sharon I."/>
            <person name="Castelle C.J."/>
            <person name="Probst A.J."/>
            <person name="Thomas B.C."/>
            <person name="Singh A."/>
            <person name="Wilkins M.J."/>
            <person name="Karaoz U."/>
            <person name="Brodie E.L."/>
            <person name="Williams K.H."/>
            <person name="Hubbard S.S."/>
            <person name="Banfield J.F."/>
        </authorList>
    </citation>
    <scope>NUCLEOTIDE SEQUENCE [LARGE SCALE GENOMIC DNA]</scope>
</reference>